<reference evidence="1 2" key="1">
    <citation type="journal article" date="2015" name="Annu Rev Anim Biosci">
        <title>The Genome 10K Project: a way forward.</title>
        <authorList>
            <person name="Koepfli K.P."/>
            <person name="Paten B."/>
            <person name="O'Brien S.J."/>
            <person name="Koepfli K.P."/>
            <person name="Paten B."/>
            <person name="Antunes A."/>
            <person name="Belov K."/>
            <person name="Bustamante C."/>
            <person name="Castoe T.A."/>
            <person name="Clawson H."/>
            <person name="Crawford A.J."/>
            <person name="Diekhans M."/>
            <person name="Distel D."/>
            <person name="Durbin R."/>
            <person name="Earl D."/>
            <person name="Fujita M.K."/>
            <person name="Gamble T."/>
            <person name="Georges A."/>
            <person name="Gemmell N."/>
            <person name="Gilbert M.T."/>
            <person name="Graves J.M."/>
            <person name="Green R.E."/>
            <person name="Hickey G."/>
            <person name="Jarvis E.D."/>
            <person name="Johnson W."/>
            <person name="Komissarov A."/>
            <person name="Korf I."/>
            <person name="Kuhn R."/>
            <person name="Larkin D.M."/>
            <person name="Lewin H."/>
            <person name="Lopez J.V."/>
            <person name="Ma J."/>
            <person name="Marques-Bonet T."/>
            <person name="Miller W."/>
            <person name="Murphy R."/>
            <person name="Pevzner P."/>
            <person name="Shapiro B."/>
            <person name="Steiner C."/>
            <person name="Tamazian G."/>
            <person name="Venkatesh B."/>
            <person name="Wang J."/>
            <person name="Wayne R."/>
            <person name="Wiley E."/>
            <person name="Yang H."/>
            <person name="Zhang G."/>
            <person name="Haussler D."/>
            <person name="Ryder O."/>
            <person name="O'Brien S.J."/>
        </authorList>
    </citation>
    <scope>NUCLEOTIDE SEQUENCE</scope>
</reference>
<dbReference type="Ensembl" id="ENSRFET00010003331.1">
    <property type="protein sequence ID" value="ENSRFEP00010003027.1"/>
    <property type="gene ID" value="ENSRFEG00010002162.1"/>
</dbReference>
<proteinExistence type="predicted"/>
<name>A0A671DXM5_RHIFE</name>
<dbReference type="AlphaFoldDB" id="A0A671DXM5"/>
<evidence type="ECO:0000313" key="1">
    <source>
        <dbReference type="Ensembl" id="ENSRFEP00010003027.1"/>
    </source>
</evidence>
<dbReference type="Proteomes" id="UP000472240">
    <property type="component" value="Chromosome 9"/>
</dbReference>
<organism evidence="1 2">
    <name type="scientific">Rhinolophus ferrumequinum</name>
    <name type="common">Greater horseshoe bat</name>
    <dbReference type="NCBI Taxonomy" id="59479"/>
    <lineage>
        <taxon>Eukaryota</taxon>
        <taxon>Metazoa</taxon>
        <taxon>Chordata</taxon>
        <taxon>Craniata</taxon>
        <taxon>Vertebrata</taxon>
        <taxon>Euteleostomi</taxon>
        <taxon>Mammalia</taxon>
        <taxon>Eutheria</taxon>
        <taxon>Laurasiatheria</taxon>
        <taxon>Chiroptera</taxon>
        <taxon>Yinpterochiroptera</taxon>
        <taxon>Rhinolophoidea</taxon>
        <taxon>Rhinolophidae</taxon>
        <taxon>Rhinolophinae</taxon>
        <taxon>Rhinolophus</taxon>
    </lineage>
</organism>
<keyword evidence="2" id="KW-1185">Reference proteome</keyword>
<reference evidence="1 2" key="2">
    <citation type="journal article" date="2018" name="Annu Rev Anim Biosci">
        <title>Bat Biology, Genomes, and the Bat1K Project: To Generate Chromosome-Level Genomes for All Living Bat Species.</title>
        <authorList>
            <person name="Teeling E.C."/>
            <person name="Vernes S.C."/>
            <person name="Davalos L.M."/>
            <person name="Ray D.A."/>
            <person name="Gilbert M.T.P."/>
            <person name="Myers E."/>
        </authorList>
    </citation>
    <scope>NUCLEOTIDE SEQUENCE</scope>
</reference>
<evidence type="ECO:0000313" key="2">
    <source>
        <dbReference type="Proteomes" id="UP000472240"/>
    </source>
</evidence>
<reference evidence="1" key="4">
    <citation type="submission" date="2025-08" db="UniProtKB">
        <authorList>
            <consortium name="Ensembl"/>
        </authorList>
    </citation>
    <scope>IDENTIFICATION</scope>
</reference>
<accession>A0A671DXM5</accession>
<sequence length="59" mass="6946">MSQTPFKIGQPKETDYLQTVKRDFEREPENLQQLEGQTKTLPRDIRRAPVLAWPCPHLL</sequence>
<dbReference type="InParanoid" id="A0A671DXM5"/>
<reference evidence="2" key="3">
    <citation type="submission" date="2018-12" db="EMBL/GenBank/DDBJ databases">
        <title>G10K-VGP greater horseshoe bat female genome, primary haplotype.</title>
        <authorList>
            <person name="Teeling E."/>
            <person name="Myers G."/>
            <person name="Vernes S."/>
            <person name="Pippel M."/>
            <person name="Winkler S."/>
            <person name="Fedrigo O."/>
            <person name="Rhie A."/>
            <person name="Koren S."/>
            <person name="Phillippy A."/>
            <person name="Lewin H."/>
            <person name="Damas J."/>
            <person name="Howe K."/>
            <person name="Mountcastle J."/>
            <person name="Jarvis E.D."/>
        </authorList>
    </citation>
    <scope>NUCLEOTIDE SEQUENCE [LARGE SCALE GENOMIC DNA]</scope>
</reference>
<protein>
    <submittedName>
        <fullName evidence="1">Uncharacterized protein</fullName>
    </submittedName>
</protein>
<reference evidence="1" key="5">
    <citation type="submission" date="2025-09" db="UniProtKB">
        <authorList>
            <consortium name="Ensembl"/>
        </authorList>
    </citation>
    <scope>IDENTIFICATION</scope>
</reference>